<sequence length="491" mass="56023">MIQSRFIYLWFLLLIFMGAGCSSSEPVAEEILSEQPAIFPDYLDVTIPANIAPLCFCLETEIGEEAVATVSCGTEKLVVSSGKDGFRIPEKKWKRLLEMAVGKDLEVKVFVNRQGKWVVYQPFRWHVSTDRVDPYLVYRLIEPGYELWNTMGIYQRDLTSFRQTAILTNESTQHNCMNCHSFRSQDPSEMLFHMRAKLGGTYLAGKEGVEKLDTKVNEDIQTLVYPSWHPSGSYVAFSVNQTRQAFHMNHPNRIEVYDSASDVVVYDVRRHEVVTDSLLSDSGAFETFPTFSPDGKILYFCSATARPMPAEFEQVRYNLCAIGFDSENRKFGNQVDTLFQADNLKKSVSFPRVSPDGRFLVFTAASYGNFSIWHKDADLYLMDLHTRKCIPMTAANSRDVESYHSWSSNSRWLVFSSRRIDGLYTHPYLVHIDANGVCGKPFIVPQESPDFYRHFLYSFNIPELVKGKVEVNCREVVETAHRPGIPVTLGK</sequence>
<dbReference type="RefSeq" id="WP_258336177.1">
    <property type="nucleotide sequence ID" value="NZ_CAUBSI010000019.1"/>
</dbReference>
<dbReference type="PROSITE" id="PS51257">
    <property type="entry name" value="PROKAR_LIPOPROTEIN"/>
    <property type="match status" value="1"/>
</dbReference>
<evidence type="ECO:0000256" key="1">
    <source>
        <dbReference type="ARBA" id="ARBA00009820"/>
    </source>
</evidence>
<dbReference type="InterPro" id="IPR011659">
    <property type="entry name" value="WD40"/>
</dbReference>
<gene>
    <name evidence="2" type="ORF">NW209_13515</name>
</gene>
<evidence type="ECO:0000313" key="2">
    <source>
        <dbReference type="EMBL" id="MCR8875016.1"/>
    </source>
</evidence>
<proteinExistence type="inferred from homology"/>
<dbReference type="SUPFAM" id="SSF82171">
    <property type="entry name" value="DPP6 N-terminal domain-like"/>
    <property type="match status" value="1"/>
</dbReference>
<dbReference type="InterPro" id="IPR011042">
    <property type="entry name" value="6-blade_b-propeller_TolB-like"/>
</dbReference>
<accession>A0AAW5N2A9</accession>
<dbReference type="Gene3D" id="2.120.10.30">
    <property type="entry name" value="TolB, C-terminal domain"/>
    <property type="match status" value="2"/>
</dbReference>
<organism evidence="2 3">
    <name type="scientific">Phocaeicola barnesiae</name>
    <dbReference type="NCBI Taxonomy" id="376804"/>
    <lineage>
        <taxon>Bacteria</taxon>
        <taxon>Pseudomonadati</taxon>
        <taxon>Bacteroidota</taxon>
        <taxon>Bacteroidia</taxon>
        <taxon>Bacteroidales</taxon>
        <taxon>Bacteroidaceae</taxon>
        <taxon>Phocaeicola</taxon>
    </lineage>
</organism>
<dbReference type="Pfam" id="PF07676">
    <property type="entry name" value="PD40"/>
    <property type="match status" value="3"/>
</dbReference>
<keyword evidence="3" id="KW-1185">Reference proteome</keyword>
<evidence type="ECO:0000313" key="3">
    <source>
        <dbReference type="Proteomes" id="UP001204579"/>
    </source>
</evidence>
<dbReference type="PANTHER" id="PTHR36842:SF1">
    <property type="entry name" value="PROTEIN TOLB"/>
    <property type="match status" value="1"/>
</dbReference>
<comment type="caution">
    <text evidence="2">The sequence shown here is derived from an EMBL/GenBank/DDBJ whole genome shotgun (WGS) entry which is preliminary data.</text>
</comment>
<evidence type="ECO:0008006" key="4">
    <source>
        <dbReference type="Google" id="ProtNLM"/>
    </source>
</evidence>
<reference evidence="2 3" key="1">
    <citation type="submission" date="2022-08" db="EMBL/GenBank/DDBJ databases">
        <authorList>
            <person name="Zeman M."/>
            <person name="Kubasova T."/>
        </authorList>
    </citation>
    <scope>NUCLEOTIDE SEQUENCE [LARGE SCALE GENOMIC DNA]</scope>
    <source>
        <strain evidence="2 3">ET62</strain>
    </source>
</reference>
<protein>
    <recommendedName>
        <fullName evidence="4">WD40-like protein</fullName>
    </recommendedName>
</protein>
<comment type="similarity">
    <text evidence="1">Belongs to the TolB family.</text>
</comment>
<dbReference type="PANTHER" id="PTHR36842">
    <property type="entry name" value="PROTEIN TOLB HOMOLOG"/>
    <property type="match status" value="1"/>
</dbReference>
<dbReference type="EMBL" id="JANRHJ010000017">
    <property type="protein sequence ID" value="MCR8875016.1"/>
    <property type="molecule type" value="Genomic_DNA"/>
</dbReference>
<dbReference type="Proteomes" id="UP001204579">
    <property type="component" value="Unassembled WGS sequence"/>
</dbReference>
<name>A0AAW5N2A9_9BACT</name>
<dbReference type="AlphaFoldDB" id="A0AAW5N2A9"/>